<proteinExistence type="predicted"/>
<comment type="caution">
    <text evidence="1">The sequence shown here is derived from an EMBL/GenBank/DDBJ whole genome shotgun (WGS) entry which is preliminary data.</text>
</comment>
<organism evidence="1">
    <name type="scientific">marine sediment metagenome</name>
    <dbReference type="NCBI Taxonomy" id="412755"/>
    <lineage>
        <taxon>unclassified sequences</taxon>
        <taxon>metagenomes</taxon>
        <taxon>ecological metagenomes</taxon>
    </lineage>
</organism>
<feature type="non-terminal residue" evidence="1">
    <location>
        <position position="1"/>
    </location>
</feature>
<name>X1FUL4_9ZZZZ</name>
<gene>
    <name evidence="1" type="ORF">S03H2_19901</name>
</gene>
<dbReference type="AlphaFoldDB" id="X1FUL4"/>
<accession>X1FUL4</accession>
<reference evidence="1" key="1">
    <citation type="journal article" date="2014" name="Front. Microbiol.">
        <title>High frequency of phylogenetically diverse reductive dehalogenase-homologous genes in deep subseafloor sedimentary metagenomes.</title>
        <authorList>
            <person name="Kawai M."/>
            <person name="Futagami T."/>
            <person name="Toyoda A."/>
            <person name="Takaki Y."/>
            <person name="Nishi S."/>
            <person name="Hori S."/>
            <person name="Arai W."/>
            <person name="Tsubouchi T."/>
            <person name="Morono Y."/>
            <person name="Uchiyama I."/>
            <person name="Ito T."/>
            <person name="Fujiyama A."/>
            <person name="Inagaki F."/>
            <person name="Takami H."/>
        </authorList>
    </citation>
    <scope>NUCLEOTIDE SEQUENCE</scope>
    <source>
        <strain evidence="1">Expedition CK06-06</strain>
    </source>
</reference>
<dbReference type="EMBL" id="BARU01010437">
    <property type="protein sequence ID" value="GAH33004.1"/>
    <property type="molecule type" value="Genomic_DNA"/>
</dbReference>
<sequence length="208" mass="22645">RAEITQLGGHADLEKTEGWNAFEFTSATGGMFYYGEGVSGTDNIAVAGTQYTWSQFISDALFKTWDIYRITLEYGWEASGSFGDVYVADLQLNGKMIPLKPDIETQLEASKSPPALVTVVVNASQSGTMLHTGAAKLYWVLYTLSTGNNASCKLTDGTSGGTAPDFTIRIRGELTYPYYFNPPIQYTVGIRHNGLTSMSELVIGYVAD</sequence>
<evidence type="ECO:0000313" key="1">
    <source>
        <dbReference type="EMBL" id="GAH33004.1"/>
    </source>
</evidence>
<protein>
    <submittedName>
        <fullName evidence="1">Uncharacterized protein</fullName>
    </submittedName>
</protein>